<dbReference type="Proteomes" id="UP000838686">
    <property type="component" value="Unassembled WGS sequence"/>
</dbReference>
<organism evidence="6 7">
    <name type="scientific">Paenibacillus plantiphilus</name>
    <dbReference type="NCBI Taxonomy" id="2905650"/>
    <lineage>
        <taxon>Bacteria</taxon>
        <taxon>Bacillati</taxon>
        <taxon>Bacillota</taxon>
        <taxon>Bacilli</taxon>
        <taxon>Bacillales</taxon>
        <taxon>Paenibacillaceae</taxon>
        <taxon>Paenibacillus</taxon>
    </lineage>
</organism>
<dbReference type="InterPro" id="IPR050858">
    <property type="entry name" value="Mal-CoA-ACP_Trans/PKS_FabD"/>
</dbReference>
<reference evidence="6" key="1">
    <citation type="submission" date="2022-01" db="EMBL/GenBank/DDBJ databases">
        <authorList>
            <person name="Criscuolo A."/>
        </authorList>
    </citation>
    <scope>NUCLEOTIDE SEQUENCE</scope>
    <source>
        <strain evidence="6">CIP111893</strain>
    </source>
</reference>
<evidence type="ECO:0000256" key="2">
    <source>
        <dbReference type="ARBA" id="ARBA00022679"/>
    </source>
</evidence>
<dbReference type="InterPro" id="IPR004410">
    <property type="entry name" value="Malonyl_CoA-ACP_transAc_FabD"/>
</dbReference>
<dbReference type="EMBL" id="CAKMMF010000003">
    <property type="protein sequence ID" value="CAH1195697.1"/>
    <property type="molecule type" value="Genomic_DNA"/>
</dbReference>
<comment type="caution">
    <text evidence="6">The sequence shown here is derived from an EMBL/GenBank/DDBJ whole genome shotgun (WGS) entry which is preliminary data.</text>
</comment>
<keyword evidence="2 6" id="KW-0808">Transferase</keyword>
<dbReference type="Gene3D" id="3.40.366.10">
    <property type="entry name" value="Malonyl-Coenzyme A Acyl Carrier Protein, domain 2"/>
    <property type="match status" value="1"/>
</dbReference>
<dbReference type="PANTHER" id="PTHR42681">
    <property type="entry name" value="MALONYL-COA-ACYL CARRIER PROTEIN TRANSACYLASE, MITOCHONDRIAL"/>
    <property type="match status" value="1"/>
</dbReference>
<dbReference type="SUPFAM" id="SSF55048">
    <property type="entry name" value="Probable ACP-binding domain of malonyl-CoA ACP transacylase"/>
    <property type="match status" value="1"/>
</dbReference>
<accession>A0ABM9BVW9</accession>
<dbReference type="RefSeq" id="WP_236339035.1">
    <property type="nucleotide sequence ID" value="NZ_CAKMMF010000003.1"/>
</dbReference>
<evidence type="ECO:0000256" key="1">
    <source>
        <dbReference type="ARBA" id="ARBA00013258"/>
    </source>
</evidence>
<dbReference type="InterPro" id="IPR016035">
    <property type="entry name" value="Acyl_Trfase/lysoPLipase"/>
</dbReference>
<dbReference type="EC" id="2.3.1.39" evidence="1"/>
<dbReference type="InterPro" id="IPR001227">
    <property type="entry name" value="Ac_transferase_dom_sf"/>
</dbReference>
<keyword evidence="3 6" id="KW-0012">Acyltransferase</keyword>
<name>A0ABM9BVW9_9BACL</name>
<dbReference type="PANTHER" id="PTHR42681:SF1">
    <property type="entry name" value="MALONYL-COA-ACYL CARRIER PROTEIN TRANSACYLASE, MITOCHONDRIAL"/>
    <property type="match status" value="1"/>
</dbReference>
<dbReference type="InterPro" id="IPR014043">
    <property type="entry name" value="Acyl_transferase_dom"/>
</dbReference>
<gene>
    <name evidence="6" type="primary">fenF</name>
    <name evidence="6" type="ORF">PAECIP111893_00743</name>
</gene>
<evidence type="ECO:0000313" key="6">
    <source>
        <dbReference type="EMBL" id="CAH1195697.1"/>
    </source>
</evidence>
<proteinExistence type="predicted"/>
<dbReference type="SUPFAM" id="SSF52151">
    <property type="entry name" value="FabD/lysophospholipase-like"/>
    <property type="match status" value="1"/>
</dbReference>
<dbReference type="Gene3D" id="3.30.70.250">
    <property type="entry name" value="Malonyl-CoA ACP transacylase, ACP-binding"/>
    <property type="match status" value="1"/>
</dbReference>
<protein>
    <recommendedName>
        <fullName evidence="1">[acyl-carrier-protein] S-malonyltransferase</fullName>
        <ecNumber evidence="1">2.3.1.39</ecNumber>
    </recommendedName>
</protein>
<evidence type="ECO:0000259" key="5">
    <source>
        <dbReference type="SMART" id="SM00827"/>
    </source>
</evidence>
<dbReference type="InterPro" id="IPR016036">
    <property type="entry name" value="Malonyl_transacylase_ACP-bd"/>
</dbReference>
<comment type="catalytic activity">
    <reaction evidence="4">
        <text>holo-[ACP] + malonyl-CoA = malonyl-[ACP] + CoA</text>
        <dbReference type="Rhea" id="RHEA:41792"/>
        <dbReference type="Rhea" id="RHEA-COMP:9623"/>
        <dbReference type="Rhea" id="RHEA-COMP:9685"/>
        <dbReference type="ChEBI" id="CHEBI:57287"/>
        <dbReference type="ChEBI" id="CHEBI:57384"/>
        <dbReference type="ChEBI" id="CHEBI:64479"/>
        <dbReference type="ChEBI" id="CHEBI:78449"/>
        <dbReference type="EC" id="2.3.1.39"/>
    </reaction>
</comment>
<dbReference type="Pfam" id="PF00698">
    <property type="entry name" value="Acyl_transf_1"/>
    <property type="match status" value="1"/>
</dbReference>
<keyword evidence="7" id="KW-1185">Reference proteome</keyword>
<evidence type="ECO:0000256" key="4">
    <source>
        <dbReference type="ARBA" id="ARBA00048462"/>
    </source>
</evidence>
<evidence type="ECO:0000313" key="7">
    <source>
        <dbReference type="Proteomes" id="UP000838686"/>
    </source>
</evidence>
<feature type="domain" description="Malonyl-CoA:ACP transacylase (MAT)" evidence="5">
    <location>
        <begin position="7"/>
        <end position="325"/>
    </location>
</feature>
<dbReference type="SMART" id="SM00827">
    <property type="entry name" value="PKS_AT"/>
    <property type="match status" value="1"/>
</dbReference>
<evidence type="ECO:0000256" key="3">
    <source>
        <dbReference type="ARBA" id="ARBA00023315"/>
    </source>
</evidence>
<dbReference type="GO" id="GO:0004314">
    <property type="term" value="F:[acyl-carrier-protein] S-malonyltransferase activity"/>
    <property type="evidence" value="ECO:0007669"/>
    <property type="project" value="UniProtKB-EC"/>
</dbReference>
<sequence>MTKFALLFPGQGSQYVGMGKSLYERYPAAKQAYEEASEALGFDLAELSFHGKKEELNLTANAQPAILTASVAAFRVYMQEQQEQPAILAGHSLGEITALTCAGSIKFADAVMIVRQRGLFMQEAVGLGAGTMAAVSAIDVQFVKEACELASRDGESVVISNYNAPDQIVISGTSLGIAAAGKSLSAKGALVIPLQVSAPFHSPLMRPAANKLGDILASYTFAPMQQPVISNVTARPYGDPSEIAGMLTNQMTYPVLWVDAMRYAIEQGVTYAIELGPQAVLRNLMGRIDKSVTVFAYDKQEDVDALAAFEISAVQSVGASVVRNDAQTAGAAADRMDKQDLGASASGLDKVLTRSLAIAVCTRNDNDDSDEYTAGVIEPYRKIMKLQLELENEGKSPSLLQAKEALAMLRSVFVTKKTPASEQEERFKQIIDETGTDAELRDIVSELLQGEGKVVHG</sequence>
<dbReference type="NCBIfam" id="TIGR00128">
    <property type="entry name" value="fabD"/>
    <property type="match status" value="1"/>
</dbReference>